<feature type="domain" description="Endonuclease YhcR N-terminal" evidence="3">
    <location>
        <begin position="40"/>
        <end position="143"/>
    </location>
</feature>
<dbReference type="InterPro" id="IPR058094">
    <property type="entry name" value="Ig-like_OmpL47-like"/>
</dbReference>
<dbReference type="EMBL" id="JACJVP010000024">
    <property type="protein sequence ID" value="MBB6671910.1"/>
    <property type="molecule type" value="Genomic_DNA"/>
</dbReference>
<evidence type="ECO:0000256" key="2">
    <source>
        <dbReference type="SAM" id="SignalP"/>
    </source>
</evidence>
<proteinExistence type="predicted"/>
<dbReference type="SUPFAM" id="SSF52317">
    <property type="entry name" value="Class I glutamine amidotransferase-like"/>
    <property type="match status" value="1"/>
</dbReference>
<comment type="caution">
    <text evidence="4">The sequence shown here is derived from an EMBL/GenBank/DDBJ whole genome shotgun (WGS) entry which is preliminary data.</text>
</comment>
<protein>
    <recommendedName>
        <fullName evidence="3">Endonuclease YhcR N-terminal domain-containing protein</fullName>
    </recommendedName>
</protein>
<feature type="region of interest" description="Disordered" evidence="1">
    <location>
        <begin position="142"/>
        <end position="173"/>
    </location>
</feature>
<dbReference type="Gene3D" id="3.30.1920.20">
    <property type="match status" value="1"/>
</dbReference>
<evidence type="ECO:0000313" key="4">
    <source>
        <dbReference type="EMBL" id="MBB6671910.1"/>
    </source>
</evidence>
<dbReference type="InterPro" id="IPR045939">
    <property type="entry name" value="YhcR_N"/>
</dbReference>
<sequence>MRSSFVQKLTWTALAALLVLSNFFGYSPSKASAANADGSLTVAEAIANNSGTGTVEGYIVGHATGSLTANFQAPFSNDLNLLIGDASGERDKAKLLDVQLSTAYRSQFGLQTNPSIIGKKVKVTGALAAYNNFPGLKSPTALAIVDDSTPPDPTDPTNPTDPTDPTVPVPPLPNGTGKKVLFDNTHAQTAGAADWVIDGGFSDFADGLKADGFTVESLDRPIPYTFGEQAVTYDKLKNYDVFIIGEANIPFKKSEQDAMLQYTKEGGSIFFISDHYNADRNKNRWDASEVFNGYRRGAWDNPAKGMSAEEAASPAMQGLQSSDWLGQNFGVRFRYNALGDVDNLTDVVKPDQSFGITAGVGSVAMHAGSTLAIMDPTKAKGLVYVPTNVPAWANAVDSGIYSGGGRAEGPFAAVSKLGAGKAAFIGDSSPVEDATPKYLREDTGAKKTTYDGFKGEADDATFLVHTVEWLANHESYTSLNQVAGLQLDQPTQLLASETPALSTEPQPEPWAPPNAGYKWYDPSTFRSGSYGSTQQPPVQGQYKFVRQSTLPNAEQFQIRVTADNLLPGQTVSNLSVGIYLAGGTQVAKFQNADGTWPTGYGYSASFSATADAAGHAYKDLTVQINPSAVGQASLRLKVNGNNEITETVSIANVPAEPLPTDQPPVPGKISIADARHAAEGNLVTVEGIITSEPGAFGGQGFYVQDDTAGIYVFQSATGYHAGDKISISAKITAFNTELELTDPVVLKKIGTASLPAAIVQPALNEDNQGRLVKLENVTIQNYITATPAGSFEFDVVNGASATHVRVDGRTGINFDGFKSAFPAGSQVGISGISSIFKGVYQLKPLAIGAVELADAIAPTTSVQVEGVSGENHYNRQAVTLTFTATDNVNGVGVARTEYRLNEGEWLVVQGPVSISNEGKNVIAYRSIDKANNVEDAQTVQIWIDQTAPAVSSAGSTSFYQTDSNVKLVVTASDNLSGVKAIAYALDGVNIGSIDKISPLALSAGNHALIITAEDFAGNKSDTTLTLTSVMDMNHLGALLSIGESNKWIANHSTAQSLQSKVKNIQKANKDKNQMKMFEDLIQAITKDSGKSIDAKFAEFLLNDLKYIKANGL</sequence>
<dbReference type="PANTHER" id="PTHR12969">
    <property type="entry name" value="NGD5/OSM-6/IFT52"/>
    <property type="match status" value="1"/>
</dbReference>
<dbReference type="PANTHER" id="PTHR12969:SF7">
    <property type="entry name" value="INTRAFLAGELLAR TRANSPORT PROTEIN 52 HOMOLOG"/>
    <property type="match status" value="1"/>
</dbReference>
<dbReference type="CDD" id="cd04486">
    <property type="entry name" value="YhcR_OBF_like"/>
    <property type="match status" value="1"/>
</dbReference>
<evidence type="ECO:0000259" key="3">
    <source>
        <dbReference type="Pfam" id="PF19886"/>
    </source>
</evidence>
<dbReference type="NCBIfam" id="NF047446">
    <property type="entry name" value="barrel_OmpL47"/>
    <property type="match status" value="1"/>
</dbReference>
<gene>
    <name evidence="4" type="ORF">H7C19_14565</name>
</gene>
<evidence type="ECO:0000256" key="1">
    <source>
        <dbReference type="SAM" id="MobiDB-lite"/>
    </source>
</evidence>
<feature type="signal peptide" evidence="2">
    <location>
        <begin position="1"/>
        <end position="33"/>
    </location>
</feature>
<evidence type="ECO:0000313" key="5">
    <source>
        <dbReference type="Proteomes" id="UP000547209"/>
    </source>
</evidence>
<dbReference type="InterPro" id="IPR039975">
    <property type="entry name" value="IFT52"/>
</dbReference>
<dbReference type="Proteomes" id="UP000547209">
    <property type="component" value="Unassembled WGS sequence"/>
</dbReference>
<name>A0A7X0RT42_9BACL</name>
<reference evidence="4 5" key="1">
    <citation type="submission" date="2020-08" db="EMBL/GenBank/DDBJ databases">
        <title>Cohnella phylogeny.</title>
        <authorList>
            <person name="Dunlap C."/>
        </authorList>
    </citation>
    <scope>NUCLEOTIDE SEQUENCE [LARGE SCALE GENOMIC DNA]</scope>
    <source>
        <strain evidence="4 5">DSM 28246</strain>
    </source>
</reference>
<keyword evidence="2" id="KW-0732">Signal</keyword>
<organism evidence="4 5">
    <name type="scientific">Cohnella nanjingensis</name>
    <dbReference type="NCBI Taxonomy" id="1387779"/>
    <lineage>
        <taxon>Bacteria</taxon>
        <taxon>Bacillati</taxon>
        <taxon>Bacillota</taxon>
        <taxon>Bacilli</taxon>
        <taxon>Bacillales</taxon>
        <taxon>Paenibacillaceae</taxon>
        <taxon>Cohnella</taxon>
    </lineage>
</organism>
<dbReference type="Pfam" id="PF19886">
    <property type="entry name" value="DUF6359"/>
    <property type="match status" value="1"/>
</dbReference>
<dbReference type="AlphaFoldDB" id="A0A7X0RT42"/>
<dbReference type="RefSeq" id="WP_185143386.1">
    <property type="nucleotide sequence ID" value="NZ_JACJVP010000024.1"/>
</dbReference>
<keyword evidence="5" id="KW-1185">Reference proteome</keyword>
<accession>A0A7X0RT42</accession>
<dbReference type="InterPro" id="IPR029062">
    <property type="entry name" value="Class_I_gatase-like"/>
</dbReference>
<feature type="chain" id="PRO_5031032173" description="Endonuclease YhcR N-terminal domain-containing protein" evidence="2">
    <location>
        <begin position="34"/>
        <end position="1112"/>
    </location>
</feature>